<accession>E0UHJ2</accession>
<proteinExistence type="predicted"/>
<keyword evidence="1" id="KW-0175">Coiled coil</keyword>
<evidence type="ECO:0000313" key="3">
    <source>
        <dbReference type="Proteomes" id="UP000008206"/>
    </source>
</evidence>
<reference evidence="3" key="1">
    <citation type="journal article" date="2011" name="MBio">
        <title>Novel metabolic attributes of the genus Cyanothece, comprising a group of unicellular nitrogen-fixing Cyanobacteria.</title>
        <authorList>
            <person name="Bandyopadhyay A."/>
            <person name="Elvitigala T."/>
            <person name="Welsh E."/>
            <person name="Stockel J."/>
            <person name="Liberton M."/>
            <person name="Min H."/>
            <person name="Sherman L.A."/>
            <person name="Pakrasi H.B."/>
        </authorList>
    </citation>
    <scope>NUCLEOTIDE SEQUENCE [LARGE SCALE GENOMIC DNA]</scope>
    <source>
        <strain evidence="3">PCC 7822</strain>
    </source>
</reference>
<gene>
    <name evidence="2" type="ordered locus">Cyan7822_0081</name>
</gene>
<dbReference type="RefSeq" id="WP_013320243.1">
    <property type="nucleotide sequence ID" value="NC_014501.1"/>
</dbReference>
<sequence length="58" mass="6758">MTHKNLNEQELQEIMELAKKAEQQAKQMCEVIITHAATYEKWCEETKNPKVSLPLKSN</sequence>
<protein>
    <submittedName>
        <fullName evidence="2">Uncharacterized protein</fullName>
    </submittedName>
</protein>
<organism evidence="2 3">
    <name type="scientific">Gloeothece verrucosa (strain PCC 7822)</name>
    <name type="common">Cyanothece sp. (strain PCC 7822)</name>
    <dbReference type="NCBI Taxonomy" id="497965"/>
    <lineage>
        <taxon>Bacteria</taxon>
        <taxon>Bacillati</taxon>
        <taxon>Cyanobacteriota</taxon>
        <taxon>Cyanophyceae</taxon>
        <taxon>Oscillatoriophycideae</taxon>
        <taxon>Chroococcales</taxon>
        <taxon>Aphanothecaceae</taxon>
        <taxon>Gloeothece</taxon>
        <taxon>Gloeothece verrucosa</taxon>
    </lineage>
</organism>
<dbReference type="HOGENOM" id="CLU_2971847_0_0_3"/>
<dbReference type="KEGG" id="cyj:Cyan7822_0081"/>
<dbReference type="Proteomes" id="UP000008206">
    <property type="component" value="Chromosome"/>
</dbReference>
<feature type="coiled-coil region" evidence="1">
    <location>
        <begin position="4"/>
        <end position="31"/>
    </location>
</feature>
<dbReference type="STRING" id="497965.Cyan7822_0081"/>
<keyword evidence="3" id="KW-1185">Reference proteome</keyword>
<name>E0UHJ2_GLOV7</name>
<evidence type="ECO:0000256" key="1">
    <source>
        <dbReference type="SAM" id="Coils"/>
    </source>
</evidence>
<dbReference type="AlphaFoldDB" id="E0UHJ2"/>
<evidence type="ECO:0000313" key="2">
    <source>
        <dbReference type="EMBL" id="ADN12133.1"/>
    </source>
</evidence>
<dbReference type="EMBL" id="CP002198">
    <property type="protein sequence ID" value="ADN12133.1"/>
    <property type="molecule type" value="Genomic_DNA"/>
</dbReference>